<sequence length="104" mass="10240">MFFLTKPSEACFGCGGLDYMGGGCGGGGGIGGGGYGIGSGYGGGYGSGYGVSSYGSYGGMGYGMGYGVAGCGGYGGMLGKRDAESEMKLISRVEKIVVFEHSTR</sequence>
<name>A0AC35FMU5_9BILA</name>
<reference evidence="2" key="1">
    <citation type="submission" date="2022-11" db="UniProtKB">
        <authorList>
            <consortium name="WormBaseParasite"/>
        </authorList>
    </citation>
    <scope>IDENTIFICATION</scope>
</reference>
<dbReference type="WBParaSite" id="PS1159_v2.g1913.t1">
    <property type="protein sequence ID" value="PS1159_v2.g1913.t1"/>
    <property type="gene ID" value="PS1159_v2.g1913"/>
</dbReference>
<dbReference type="Proteomes" id="UP000887580">
    <property type="component" value="Unplaced"/>
</dbReference>
<evidence type="ECO:0000313" key="1">
    <source>
        <dbReference type="Proteomes" id="UP000887580"/>
    </source>
</evidence>
<proteinExistence type="predicted"/>
<protein>
    <submittedName>
        <fullName evidence="2">Uncharacterized protein</fullName>
    </submittedName>
</protein>
<evidence type="ECO:0000313" key="2">
    <source>
        <dbReference type="WBParaSite" id="PS1159_v2.g1913.t1"/>
    </source>
</evidence>
<organism evidence="1 2">
    <name type="scientific">Panagrolaimus sp. PS1159</name>
    <dbReference type="NCBI Taxonomy" id="55785"/>
    <lineage>
        <taxon>Eukaryota</taxon>
        <taxon>Metazoa</taxon>
        <taxon>Ecdysozoa</taxon>
        <taxon>Nematoda</taxon>
        <taxon>Chromadorea</taxon>
        <taxon>Rhabditida</taxon>
        <taxon>Tylenchina</taxon>
        <taxon>Panagrolaimomorpha</taxon>
        <taxon>Panagrolaimoidea</taxon>
        <taxon>Panagrolaimidae</taxon>
        <taxon>Panagrolaimus</taxon>
    </lineage>
</organism>
<accession>A0AC35FMU5</accession>